<sequence>MQKHKLWLWLGLITVAVMGIIYWLIPHSPPSPGHAQAATARTSATSSLPVSSPNSSATLSFLSPSQQDTEINCQLQLDSGNRLMVNEQTRNCFEYFITQYGEKTLEQIRQDFQRYIAQTHQEPALGQILDLWQRYLDYRERLGELQPPQLDPDSPQYYRSIFTSMKNLRQQFFSAYEIEGLFGVEDVYHDYTLERLSVMDNKQLSEAEKAQKLKALFEQLPEDWQANLEQLNKLEDLRALTAEIKARGGSSAELRQMRLNLVGPEATQRLEQLDVERSHWKTRVTQYLNQRDQILSAGLNDAAKQQAVAELRQQYFNNPQEQLRLDTFESVHDQGGKLPFAE</sequence>
<keyword evidence="12 16" id="KW-0143">Chaperone</keyword>
<name>A0A6C0XZ40_9GAMM</name>
<keyword evidence="5 16" id="KW-1003">Cell membrane</keyword>
<dbReference type="AlphaFoldDB" id="A0A6C0XZ40"/>
<reference evidence="17 18" key="1">
    <citation type="submission" date="2019-09" db="EMBL/GenBank/DDBJ databases">
        <title>Non-baumannii Acinetobacter spp. carrying blaNDM-1 isolated in China.</title>
        <authorList>
            <person name="Cui C."/>
            <person name="Chen C."/>
            <person name="Sun J."/>
            <person name="Liu Y."/>
        </authorList>
    </citation>
    <scope>NUCLEOTIDE SEQUENCE [LARGE SCALE GENOMIC DNA]</scope>
    <source>
        <strain evidence="17 18">B18</strain>
    </source>
</reference>
<dbReference type="GO" id="GO:0005886">
    <property type="term" value="C:plasma membrane"/>
    <property type="evidence" value="ECO:0007669"/>
    <property type="project" value="UniProtKB-SubCell"/>
</dbReference>
<evidence type="ECO:0000256" key="6">
    <source>
        <dbReference type="ARBA" id="ARBA00022519"/>
    </source>
</evidence>
<dbReference type="GO" id="GO:0016042">
    <property type="term" value="P:lipid catabolic process"/>
    <property type="evidence" value="ECO:0007669"/>
    <property type="project" value="UniProtKB-UniRule"/>
</dbReference>
<evidence type="ECO:0000256" key="14">
    <source>
        <dbReference type="ARBA" id="ARBA00031542"/>
    </source>
</evidence>
<evidence type="ECO:0000256" key="4">
    <source>
        <dbReference type="ARBA" id="ARBA00019692"/>
    </source>
</evidence>
<keyword evidence="6 16" id="KW-0997">Cell inner membrane</keyword>
<proteinExistence type="inferred from homology"/>
<evidence type="ECO:0000256" key="13">
    <source>
        <dbReference type="ARBA" id="ARBA00030948"/>
    </source>
</evidence>
<evidence type="ECO:0000256" key="5">
    <source>
        <dbReference type="ARBA" id="ARBA00022475"/>
    </source>
</evidence>
<keyword evidence="11 16" id="KW-0472">Membrane</keyword>
<comment type="function">
    <text evidence="1 16">May be involved in the folding of the extracellular lipase during its passage through the periplasm.</text>
</comment>
<keyword evidence="9 16" id="KW-1133">Transmembrane helix</keyword>
<organism evidence="17 18">
    <name type="scientific">Acinetobacter indicus</name>
    <dbReference type="NCBI Taxonomy" id="756892"/>
    <lineage>
        <taxon>Bacteria</taxon>
        <taxon>Pseudomonadati</taxon>
        <taxon>Pseudomonadota</taxon>
        <taxon>Gammaproteobacteria</taxon>
        <taxon>Moraxellales</taxon>
        <taxon>Moraxellaceae</taxon>
        <taxon>Acinetobacter</taxon>
    </lineage>
</organism>
<evidence type="ECO:0000256" key="7">
    <source>
        <dbReference type="ARBA" id="ARBA00022692"/>
    </source>
</evidence>
<evidence type="ECO:0000256" key="10">
    <source>
        <dbReference type="ARBA" id="ARBA00023098"/>
    </source>
</evidence>
<evidence type="ECO:0000256" key="2">
    <source>
        <dbReference type="ARBA" id="ARBA00004383"/>
    </source>
</evidence>
<feature type="transmembrane region" description="Helical" evidence="16">
    <location>
        <begin position="7"/>
        <end position="25"/>
    </location>
</feature>
<dbReference type="GO" id="GO:0006457">
    <property type="term" value="P:protein folding"/>
    <property type="evidence" value="ECO:0007669"/>
    <property type="project" value="UniProtKB-UniRule"/>
</dbReference>
<dbReference type="EMBL" id="CP044455">
    <property type="protein sequence ID" value="QIC69171.1"/>
    <property type="molecule type" value="Genomic_DNA"/>
</dbReference>
<accession>A0A6C0XZ40</accession>
<evidence type="ECO:0000256" key="12">
    <source>
        <dbReference type="ARBA" id="ARBA00023186"/>
    </source>
</evidence>
<keyword evidence="7 16" id="KW-0812">Transmembrane</keyword>
<dbReference type="Proteomes" id="UP000503440">
    <property type="component" value="Chromosome"/>
</dbReference>
<evidence type="ECO:0000256" key="11">
    <source>
        <dbReference type="ARBA" id="ARBA00023136"/>
    </source>
</evidence>
<dbReference type="InterPro" id="IPR004961">
    <property type="entry name" value="Lipase_chaperone"/>
</dbReference>
<evidence type="ECO:0000256" key="15">
    <source>
        <dbReference type="ARBA" id="ARBA00033028"/>
    </source>
</evidence>
<evidence type="ECO:0000256" key="9">
    <source>
        <dbReference type="ARBA" id="ARBA00022989"/>
    </source>
</evidence>
<protein>
    <recommendedName>
        <fullName evidence="4 16">Lipase chaperone</fullName>
    </recommendedName>
    <alternativeName>
        <fullName evidence="16">Lipase activator protein</fullName>
    </alternativeName>
    <alternativeName>
        <fullName evidence="15 16">lipase Foldase</fullName>
    </alternativeName>
    <alternativeName>
        <fullName evidence="13 16">lipase helper protein</fullName>
    </alternativeName>
    <alternativeName>
        <fullName evidence="14 16">lipase modulator</fullName>
    </alternativeName>
</protein>
<comment type="similarity">
    <text evidence="3 16">Belongs to the lipase chaperone family.</text>
</comment>
<evidence type="ECO:0000313" key="17">
    <source>
        <dbReference type="EMBL" id="QIC69171.1"/>
    </source>
</evidence>
<evidence type="ECO:0000256" key="1">
    <source>
        <dbReference type="ARBA" id="ARBA00003280"/>
    </source>
</evidence>
<dbReference type="GO" id="GO:0051082">
    <property type="term" value="F:unfolded protein binding"/>
    <property type="evidence" value="ECO:0007669"/>
    <property type="project" value="UniProtKB-UniRule"/>
</dbReference>
<evidence type="ECO:0000256" key="3">
    <source>
        <dbReference type="ARBA" id="ARBA00010358"/>
    </source>
</evidence>
<evidence type="ECO:0000256" key="16">
    <source>
        <dbReference type="HAMAP-Rule" id="MF_00790"/>
    </source>
</evidence>
<dbReference type="HAMAP" id="MF_00790">
    <property type="entry name" value="Lipase_chap"/>
    <property type="match status" value="1"/>
</dbReference>
<dbReference type="SUPFAM" id="SSF158855">
    <property type="entry name" value="Lipase chaperone-like"/>
    <property type="match status" value="1"/>
</dbReference>
<dbReference type="Pfam" id="PF03280">
    <property type="entry name" value="Lipase_chap"/>
    <property type="match status" value="1"/>
</dbReference>
<keyword evidence="10 16" id="KW-0443">Lipid metabolism</keyword>
<gene>
    <name evidence="16" type="primary">lifO</name>
    <name evidence="17" type="ORF">FSC09_01410</name>
</gene>
<dbReference type="RefSeq" id="WP_005180409.1">
    <property type="nucleotide sequence ID" value="NZ_CP044018.1"/>
</dbReference>
<keyword evidence="8 16" id="KW-0442">Lipid degradation</keyword>
<evidence type="ECO:0000313" key="18">
    <source>
        <dbReference type="Proteomes" id="UP000503440"/>
    </source>
</evidence>
<comment type="subcellular location">
    <subcellularLocation>
        <location evidence="2">Cell inner membrane</location>
        <topology evidence="2">Single-pass membrane protein</topology>
        <orientation evidence="2">Periplasmic side</orientation>
    </subcellularLocation>
</comment>
<evidence type="ECO:0000256" key="8">
    <source>
        <dbReference type="ARBA" id="ARBA00022963"/>
    </source>
</evidence>